<dbReference type="Proteomes" id="UP000031549">
    <property type="component" value="Unassembled WGS sequence"/>
</dbReference>
<protein>
    <submittedName>
        <fullName evidence="2">Uncharacterized protein</fullName>
    </submittedName>
</protein>
<keyword evidence="1" id="KW-0472">Membrane</keyword>
<dbReference type="EMBL" id="JTCM02000002">
    <property type="protein sequence ID" value="NEU71371.1"/>
    <property type="molecule type" value="Genomic_DNA"/>
</dbReference>
<dbReference type="RefSeq" id="WP_163518510.1">
    <property type="nucleotide sequence ID" value="NZ_JTCM02000002.1"/>
</dbReference>
<comment type="caution">
    <text evidence="2">The sequence shown here is derived from an EMBL/GenBank/DDBJ whole genome shotgun (WGS) entry which is preliminary data.</text>
</comment>
<evidence type="ECO:0000256" key="1">
    <source>
        <dbReference type="SAM" id="Phobius"/>
    </source>
</evidence>
<reference evidence="2 3" key="1">
    <citation type="journal article" date="2015" name="Genome Announc.">
        <title>Draft Genome Sequence of Cyanobacterium Hassallia byssoidea Strain VB512170, Isolated from Monuments in India.</title>
        <authorList>
            <person name="Singh D."/>
            <person name="Chandrababunaidu M.M."/>
            <person name="Panda A."/>
            <person name="Sen D."/>
            <person name="Bhattacharyya S."/>
            <person name="Adhikary S.P."/>
            <person name="Tripathy S."/>
        </authorList>
    </citation>
    <scope>NUCLEOTIDE SEQUENCE [LARGE SCALE GENOMIC DNA]</scope>
    <source>
        <strain evidence="2 3">VB512170</strain>
    </source>
</reference>
<name>A0A846H486_9CYAN</name>
<evidence type="ECO:0000313" key="3">
    <source>
        <dbReference type="Proteomes" id="UP000031549"/>
    </source>
</evidence>
<accession>A0A846H486</accession>
<feature type="transmembrane region" description="Helical" evidence="1">
    <location>
        <begin position="12"/>
        <end position="32"/>
    </location>
</feature>
<dbReference type="AlphaFoldDB" id="A0A846H486"/>
<proteinExistence type="predicted"/>
<gene>
    <name evidence="2" type="ORF">PI95_001920</name>
</gene>
<keyword evidence="1" id="KW-0812">Transmembrane</keyword>
<keyword evidence="1" id="KW-1133">Transmembrane helix</keyword>
<sequence>MTGDSRLTSTHLVMIGLKQAIALLTLARAIALGDDRFKTGDRTPNNHTLTSRDRTFDDRFKAGDRVPNIYTLALCDRVPNIHTLASCDRVPNIYTLTSCDRVGVVIGLKQAIAPKIFITLASCDHLGVNIHTLASCDHVPNIHTLASCDRTPNIHTLTSCDRTSFFFFNSVNNSSYCWFCNQTAKSDISEKSNSASLKSSSWLIDSA</sequence>
<organism evidence="2 3">
    <name type="scientific">Hassallia byssoidea VB512170</name>
    <dbReference type="NCBI Taxonomy" id="1304833"/>
    <lineage>
        <taxon>Bacteria</taxon>
        <taxon>Bacillati</taxon>
        <taxon>Cyanobacteriota</taxon>
        <taxon>Cyanophyceae</taxon>
        <taxon>Nostocales</taxon>
        <taxon>Tolypothrichaceae</taxon>
        <taxon>Hassallia</taxon>
    </lineage>
</organism>
<evidence type="ECO:0000313" key="2">
    <source>
        <dbReference type="EMBL" id="NEU71371.1"/>
    </source>
</evidence>
<keyword evidence="3" id="KW-1185">Reference proteome</keyword>